<evidence type="ECO:0000256" key="9">
    <source>
        <dbReference type="ARBA" id="ARBA00023235"/>
    </source>
</evidence>
<dbReference type="InterPro" id="IPR057305">
    <property type="entry name" value="Thioredox_PDIA6_C"/>
</dbReference>
<evidence type="ECO:0000259" key="15">
    <source>
        <dbReference type="PROSITE" id="PS51352"/>
    </source>
</evidence>
<evidence type="ECO:0000256" key="4">
    <source>
        <dbReference type="ARBA" id="ARBA00012723"/>
    </source>
</evidence>
<feature type="region of interest" description="Disordered" evidence="13">
    <location>
        <begin position="393"/>
        <end position="423"/>
    </location>
</feature>
<dbReference type="SUPFAM" id="SSF52833">
    <property type="entry name" value="Thioredoxin-like"/>
    <property type="match status" value="3"/>
</dbReference>
<evidence type="ECO:0000256" key="3">
    <source>
        <dbReference type="ARBA" id="ARBA00006347"/>
    </source>
</evidence>
<evidence type="ECO:0000256" key="6">
    <source>
        <dbReference type="ARBA" id="ARBA00022737"/>
    </source>
</evidence>
<evidence type="ECO:0000256" key="13">
    <source>
        <dbReference type="SAM" id="MobiDB-lite"/>
    </source>
</evidence>
<keyword evidence="16" id="KW-1185">Reference proteome</keyword>
<feature type="chain" id="PRO_5042131450" description="Protein disulfide-isomerase A6 homolog" evidence="14">
    <location>
        <begin position="16"/>
        <end position="435"/>
    </location>
</feature>
<keyword evidence="8" id="KW-1015">Disulfide bond</keyword>
<feature type="domain" description="Thioredoxin" evidence="15">
    <location>
        <begin position="8"/>
        <end position="129"/>
    </location>
</feature>
<evidence type="ECO:0000256" key="5">
    <source>
        <dbReference type="ARBA" id="ARBA00022729"/>
    </source>
</evidence>
<evidence type="ECO:0000256" key="8">
    <source>
        <dbReference type="ARBA" id="ARBA00023157"/>
    </source>
</evidence>
<accession>A0AAF3FI83</accession>
<dbReference type="PANTHER" id="PTHR45815">
    <property type="entry name" value="PROTEIN DISULFIDE-ISOMERASE A6"/>
    <property type="match status" value="1"/>
</dbReference>
<dbReference type="Pfam" id="PF00085">
    <property type="entry name" value="Thioredoxin"/>
    <property type="match status" value="2"/>
</dbReference>
<feature type="region of interest" description="Disordered" evidence="13">
    <location>
        <begin position="133"/>
        <end position="159"/>
    </location>
</feature>
<feature type="domain" description="Thioredoxin" evidence="15">
    <location>
        <begin position="134"/>
        <end position="269"/>
    </location>
</feature>
<protein>
    <recommendedName>
        <fullName evidence="11">Protein disulfide-isomerase A6 homolog</fullName>
        <ecNumber evidence="4">5.3.4.1</ecNumber>
    </recommendedName>
</protein>
<dbReference type="NCBIfam" id="TIGR01126">
    <property type="entry name" value="pdi_dom"/>
    <property type="match status" value="2"/>
</dbReference>
<name>A0AAF3FI83_9BILA</name>
<dbReference type="PROSITE" id="PS00194">
    <property type="entry name" value="THIOREDOXIN_1"/>
    <property type="match status" value="2"/>
</dbReference>
<feature type="signal peptide" evidence="14">
    <location>
        <begin position="1"/>
        <end position="15"/>
    </location>
</feature>
<feature type="compositionally biased region" description="Gly residues" evidence="13">
    <location>
        <begin position="137"/>
        <end position="159"/>
    </location>
</feature>
<dbReference type="PRINTS" id="PR00421">
    <property type="entry name" value="THIOREDOXIN"/>
</dbReference>
<keyword evidence="6" id="KW-0677">Repeat</keyword>
<comment type="similarity">
    <text evidence="3 12">Belongs to the protein disulfide isomerase family.</text>
</comment>
<dbReference type="FunFam" id="3.40.30.10:FF:000050">
    <property type="entry name" value="protein disulfide-isomerase A6 isoform X1"/>
    <property type="match status" value="1"/>
</dbReference>
<evidence type="ECO:0000256" key="2">
    <source>
        <dbReference type="ARBA" id="ARBA00004319"/>
    </source>
</evidence>
<evidence type="ECO:0000313" key="16">
    <source>
        <dbReference type="Proteomes" id="UP000887575"/>
    </source>
</evidence>
<evidence type="ECO:0000313" key="17">
    <source>
        <dbReference type="WBParaSite" id="MBELARI_LOCUS6814"/>
    </source>
</evidence>
<dbReference type="AlphaFoldDB" id="A0AAF3FI83"/>
<dbReference type="GO" id="GO:0034976">
    <property type="term" value="P:response to endoplasmic reticulum stress"/>
    <property type="evidence" value="ECO:0007669"/>
    <property type="project" value="TreeGrafter"/>
</dbReference>
<comment type="catalytic activity">
    <reaction evidence="1">
        <text>Catalyzes the rearrangement of -S-S- bonds in proteins.</text>
        <dbReference type="EC" id="5.3.4.1"/>
    </reaction>
</comment>
<dbReference type="InterPro" id="IPR036249">
    <property type="entry name" value="Thioredoxin-like_sf"/>
</dbReference>
<dbReference type="FunFam" id="3.40.30.10:FF:000032">
    <property type="entry name" value="Protein disulfide-isomerase A6 homolog"/>
    <property type="match status" value="1"/>
</dbReference>
<dbReference type="WBParaSite" id="MBELARI_LOCUS6814">
    <property type="protein sequence ID" value="MBELARI_LOCUS6814"/>
    <property type="gene ID" value="MBELARI_LOCUS6814"/>
</dbReference>
<evidence type="ECO:0000256" key="12">
    <source>
        <dbReference type="RuleBase" id="RU004208"/>
    </source>
</evidence>
<dbReference type="Pfam" id="PF24541">
    <property type="entry name" value="Thioredox_PDIA6_C"/>
    <property type="match status" value="1"/>
</dbReference>
<dbReference type="GO" id="GO:0015035">
    <property type="term" value="F:protein-disulfide reductase activity"/>
    <property type="evidence" value="ECO:0007669"/>
    <property type="project" value="TreeGrafter"/>
</dbReference>
<comment type="subcellular location">
    <subcellularLocation>
        <location evidence="2">Endoplasmic reticulum lumen</location>
    </subcellularLocation>
</comment>
<evidence type="ECO:0000256" key="7">
    <source>
        <dbReference type="ARBA" id="ARBA00022824"/>
    </source>
</evidence>
<sequence length="435" mass="47128">MRFLWLLLAIGSASALYTKKDDVVELTEANFKNLVINSDEIWIVEFYAPWCGHCKNLVPEYKKAATALKGIVKIGAVDMTAHQSVGGPYNVQGFPTIKIFGANKNKPTDFNGQRTAQAFVDAALAETQKAVRERLGGKGGSSGSSSGSRGGSGGSGGGNEVVELTDANFEKLVLNSKDVWLVEFFAPWCGHCKNLEPHWKAAASELKGKVKLGALDATVHTVAAGKFSIRGFPTIKYFAPGSDAGDAAEYDGGRTTSDIVNWALAKHSENLPPPELKEGNSQSVVDEACKDKQLCIFAFLPHILDCQSKCRNDYIDTLKQLAEKFKKNAWGWVWTEAGSQPALEEAFGVGGFGYPAMTAVNPRKGKLATLRGSFSKDGIHEFLRDLSYGKGQTTSMKGDGLPKIEKRDAWDGKDGELPQLEDIDLSDVDMDHVEL</sequence>
<dbReference type="Proteomes" id="UP000887575">
    <property type="component" value="Unassembled WGS sequence"/>
</dbReference>
<keyword evidence="7" id="KW-0256">Endoplasmic reticulum</keyword>
<evidence type="ECO:0000256" key="1">
    <source>
        <dbReference type="ARBA" id="ARBA00001182"/>
    </source>
</evidence>
<organism evidence="16 17">
    <name type="scientific">Mesorhabditis belari</name>
    <dbReference type="NCBI Taxonomy" id="2138241"/>
    <lineage>
        <taxon>Eukaryota</taxon>
        <taxon>Metazoa</taxon>
        <taxon>Ecdysozoa</taxon>
        <taxon>Nematoda</taxon>
        <taxon>Chromadorea</taxon>
        <taxon>Rhabditida</taxon>
        <taxon>Rhabditina</taxon>
        <taxon>Rhabditomorpha</taxon>
        <taxon>Rhabditoidea</taxon>
        <taxon>Rhabditidae</taxon>
        <taxon>Mesorhabditinae</taxon>
        <taxon>Mesorhabditis</taxon>
    </lineage>
</organism>
<dbReference type="Gene3D" id="3.40.30.10">
    <property type="entry name" value="Glutaredoxin"/>
    <property type="match status" value="3"/>
</dbReference>
<reference evidence="17" key="1">
    <citation type="submission" date="2024-02" db="UniProtKB">
        <authorList>
            <consortium name="WormBaseParasite"/>
        </authorList>
    </citation>
    <scope>IDENTIFICATION</scope>
</reference>
<dbReference type="EC" id="5.3.4.1" evidence="4"/>
<dbReference type="InterPro" id="IPR017937">
    <property type="entry name" value="Thioredoxin_CS"/>
</dbReference>
<keyword evidence="9" id="KW-0413">Isomerase</keyword>
<dbReference type="CDD" id="cd02983">
    <property type="entry name" value="P5_C"/>
    <property type="match status" value="1"/>
</dbReference>
<dbReference type="CDD" id="cd03001">
    <property type="entry name" value="PDI_a_P5"/>
    <property type="match status" value="2"/>
</dbReference>
<evidence type="ECO:0000256" key="14">
    <source>
        <dbReference type="SAM" id="SignalP"/>
    </source>
</evidence>
<dbReference type="GO" id="GO:0005788">
    <property type="term" value="C:endoplasmic reticulum lumen"/>
    <property type="evidence" value="ECO:0007669"/>
    <property type="project" value="UniProtKB-SubCell"/>
</dbReference>
<dbReference type="PROSITE" id="PS51352">
    <property type="entry name" value="THIOREDOXIN_2"/>
    <property type="match status" value="2"/>
</dbReference>
<evidence type="ECO:0000256" key="10">
    <source>
        <dbReference type="ARBA" id="ARBA00023284"/>
    </source>
</evidence>
<dbReference type="InterPro" id="IPR013766">
    <property type="entry name" value="Thioredoxin_domain"/>
</dbReference>
<evidence type="ECO:0000256" key="11">
    <source>
        <dbReference type="ARBA" id="ARBA00067226"/>
    </source>
</evidence>
<keyword evidence="10" id="KW-0676">Redox-active center</keyword>
<dbReference type="InterPro" id="IPR005788">
    <property type="entry name" value="PDI_thioredoxin-like_dom"/>
</dbReference>
<keyword evidence="5 14" id="KW-0732">Signal</keyword>
<feature type="compositionally biased region" description="Basic and acidic residues" evidence="13">
    <location>
        <begin position="400"/>
        <end position="416"/>
    </location>
</feature>
<dbReference type="PANTHER" id="PTHR45815:SF3">
    <property type="entry name" value="PROTEIN DISULFIDE-ISOMERASE A6"/>
    <property type="match status" value="1"/>
</dbReference>
<dbReference type="GO" id="GO:0003756">
    <property type="term" value="F:protein disulfide isomerase activity"/>
    <property type="evidence" value="ECO:0007669"/>
    <property type="project" value="UniProtKB-EC"/>
</dbReference>
<proteinExistence type="inferred from homology"/>